<dbReference type="PRINTS" id="PR00866">
    <property type="entry name" value="RNADNAPOLMS"/>
</dbReference>
<dbReference type="RefSeq" id="WP_285233340.1">
    <property type="nucleotide sequence ID" value="NZ_CP116346.1"/>
</dbReference>
<feature type="domain" description="Reverse transcriptase" evidence="10">
    <location>
        <begin position="24"/>
        <end position="243"/>
    </location>
</feature>
<protein>
    <recommendedName>
        <fullName evidence="1">RNA-directed DNA polymerase</fullName>
        <ecNumber evidence="1">2.7.7.49</ecNumber>
    </recommendedName>
</protein>
<evidence type="ECO:0000256" key="5">
    <source>
        <dbReference type="ARBA" id="ARBA00022842"/>
    </source>
</evidence>
<dbReference type="AlphaFoldDB" id="A0AA95SN79"/>
<evidence type="ECO:0000256" key="1">
    <source>
        <dbReference type="ARBA" id="ARBA00012493"/>
    </source>
</evidence>
<keyword evidence="7" id="KW-0051">Antiviral defense</keyword>
<dbReference type="SUPFAM" id="SSF56672">
    <property type="entry name" value="DNA/RNA polymerases"/>
    <property type="match status" value="1"/>
</dbReference>
<dbReference type="GO" id="GO:0003964">
    <property type="term" value="F:RNA-directed DNA polymerase activity"/>
    <property type="evidence" value="ECO:0007669"/>
    <property type="project" value="UniProtKB-KW"/>
</dbReference>
<proteinExistence type="inferred from homology"/>
<evidence type="ECO:0000256" key="8">
    <source>
        <dbReference type="ARBA" id="ARBA00034120"/>
    </source>
</evidence>
<comment type="similarity">
    <text evidence="8">Belongs to the bacterial reverse transcriptase family.</text>
</comment>
<comment type="catalytic activity">
    <reaction evidence="9">
        <text>DNA(n) + a 2'-deoxyribonucleoside 5'-triphosphate = DNA(n+1) + diphosphate</text>
        <dbReference type="Rhea" id="RHEA:22508"/>
        <dbReference type="Rhea" id="RHEA-COMP:17339"/>
        <dbReference type="Rhea" id="RHEA-COMP:17340"/>
        <dbReference type="ChEBI" id="CHEBI:33019"/>
        <dbReference type="ChEBI" id="CHEBI:61560"/>
        <dbReference type="ChEBI" id="CHEBI:173112"/>
        <dbReference type="EC" id="2.7.7.49"/>
    </reaction>
</comment>
<evidence type="ECO:0000313" key="11">
    <source>
        <dbReference type="EMBL" id="WIT12247.1"/>
    </source>
</evidence>
<dbReference type="CDD" id="cd03487">
    <property type="entry name" value="RT_Bac_retron_II"/>
    <property type="match status" value="1"/>
</dbReference>
<dbReference type="InterPro" id="IPR043502">
    <property type="entry name" value="DNA/RNA_pol_sf"/>
</dbReference>
<dbReference type="EMBL" id="CP116346">
    <property type="protein sequence ID" value="WIT12247.1"/>
    <property type="molecule type" value="Genomic_DNA"/>
</dbReference>
<keyword evidence="6 11" id="KW-0695">RNA-directed DNA polymerase</keyword>
<keyword evidence="2" id="KW-0808">Transferase</keyword>
<keyword evidence="12" id="KW-1185">Reference proteome</keyword>
<gene>
    <name evidence="11" type="ORF">PFX98_01190</name>
</gene>
<organism evidence="11 12">
    <name type="scientific">Paucibacter sediminis</name>
    <dbReference type="NCBI Taxonomy" id="3019553"/>
    <lineage>
        <taxon>Bacteria</taxon>
        <taxon>Pseudomonadati</taxon>
        <taxon>Pseudomonadota</taxon>
        <taxon>Betaproteobacteria</taxon>
        <taxon>Burkholderiales</taxon>
        <taxon>Sphaerotilaceae</taxon>
        <taxon>Roseateles</taxon>
    </lineage>
</organism>
<evidence type="ECO:0000256" key="2">
    <source>
        <dbReference type="ARBA" id="ARBA00022679"/>
    </source>
</evidence>
<reference evidence="11" key="1">
    <citation type="submission" date="2023-01" db="EMBL/GenBank/DDBJ databases">
        <title>Whole genome sequence of Paucibacter sp. S2-9 isolated from pond sediment.</title>
        <authorList>
            <person name="Jung J.Y."/>
        </authorList>
    </citation>
    <scope>NUCLEOTIDE SEQUENCE</scope>
    <source>
        <strain evidence="11">S2-9</strain>
    </source>
</reference>
<dbReference type="InterPro" id="IPR000477">
    <property type="entry name" value="RT_dom"/>
</dbReference>
<evidence type="ECO:0000313" key="12">
    <source>
        <dbReference type="Proteomes" id="UP001177769"/>
    </source>
</evidence>
<dbReference type="KEGG" id="pais:PFX98_01190"/>
<dbReference type="EC" id="2.7.7.49" evidence="1"/>
<evidence type="ECO:0000256" key="9">
    <source>
        <dbReference type="ARBA" id="ARBA00048173"/>
    </source>
</evidence>
<name>A0AA95SN79_9BURK</name>
<keyword evidence="4" id="KW-0479">Metal-binding</keyword>
<dbReference type="PANTHER" id="PTHR34047">
    <property type="entry name" value="NUCLEAR INTRON MATURASE 1, MITOCHONDRIAL-RELATED"/>
    <property type="match status" value="1"/>
</dbReference>
<evidence type="ECO:0000256" key="4">
    <source>
        <dbReference type="ARBA" id="ARBA00022723"/>
    </source>
</evidence>
<accession>A0AA95SN79</accession>
<dbReference type="Proteomes" id="UP001177769">
    <property type="component" value="Chromosome"/>
</dbReference>
<dbReference type="GO" id="GO:0003723">
    <property type="term" value="F:RNA binding"/>
    <property type="evidence" value="ECO:0007669"/>
    <property type="project" value="InterPro"/>
</dbReference>
<dbReference type="Pfam" id="PF00078">
    <property type="entry name" value="RVT_1"/>
    <property type="match status" value="1"/>
</dbReference>
<dbReference type="GO" id="GO:0051607">
    <property type="term" value="P:defense response to virus"/>
    <property type="evidence" value="ECO:0007669"/>
    <property type="project" value="UniProtKB-KW"/>
</dbReference>
<dbReference type="InterPro" id="IPR051083">
    <property type="entry name" value="GrpII_Intron_Splice-Mob/Def"/>
</dbReference>
<evidence type="ECO:0000256" key="3">
    <source>
        <dbReference type="ARBA" id="ARBA00022695"/>
    </source>
</evidence>
<evidence type="ECO:0000256" key="7">
    <source>
        <dbReference type="ARBA" id="ARBA00023118"/>
    </source>
</evidence>
<dbReference type="InterPro" id="IPR000123">
    <property type="entry name" value="Reverse_transcriptase_msDNA"/>
</dbReference>
<dbReference type="PROSITE" id="PS50878">
    <property type="entry name" value="RT_POL"/>
    <property type="match status" value="1"/>
</dbReference>
<evidence type="ECO:0000256" key="6">
    <source>
        <dbReference type="ARBA" id="ARBA00022918"/>
    </source>
</evidence>
<evidence type="ECO:0000259" key="10">
    <source>
        <dbReference type="PROSITE" id="PS50878"/>
    </source>
</evidence>
<keyword evidence="3" id="KW-0548">Nucleotidyltransferase</keyword>
<dbReference type="GO" id="GO:0046872">
    <property type="term" value="F:metal ion binding"/>
    <property type="evidence" value="ECO:0007669"/>
    <property type="project" value="UniProtKB-KW"/>
</dbReference>
<keyword evidence="5" id="KW-0460">Magnesium</keyword>
<sequence>MRPVFKGKPIASVDALARALDLSSQQLRTIAGSVSGHYRDFEIEKRDGGFRSVSGPTEELKIVQRRINRQILTRVDFPSYLYGSIPERDYVQNAKSHARAHVIVAVDVKNYFPSIKRTAVFSIFKNFFHFPDGVASLLADLCTKDGQVPQGACTSSYIANLALHDIEHRLVSNLRNEGLTYSRLIDDISISSPRPLAQKRVESLVIQVAEMLKSRGFTLKRPKTKIASKSNAADLMEVTGLWLNRGEPRVRREERDKIRKEVRQCIQECRFDRTSSEYHELHNRTSGRVAMLAQLSHPEAGRYRSALKLTTPHYSPVEIKKTCKLVASICKVPVRGRDSASYIHRFFQARYRVNIVGRTDTGLARELHHRLSRHAPTMKKEEAIYG</sequence>
<dbReference type="PANTHER" id="PTHR34047:SF7">
    <property type="entry name" value="RNA-DIRECTED DNA POLYMERASE"/>
    <property type="match status" value="1"/>
</dbReference>